<dbReference type="InterPro" id="IPR012337">
    <property type="entry name" value="RNaseH-like_sf"/>
</dbReference>
<sequence length="280" mass="31778">MGYQRDREVVVCYAGGQSRKMISKGCIQGSIAGLTFWNHVLNSLLQELGDLGVYVQAYAVTCQATWGLSPEIVRTIYFAVIEPIVMCVSYAWAPAASKIGVRKMLDALRSRSRLFWVRAHTGTAGNERADELVRNASLKKKTTADYDRFPLSFANSVIMAVSLKEWQKRYAEGNTGEITKCFFPRVKEAYGILSRVRMTPLLAQTFMGHGEFAQYLHRFKLPNSPYCACAPDRIQDLLHVLEECPIFLKERAESEVDTSVRILRDNFPDLLSKDEKRKYL</sequence>
<dbReference type="AlphaFoldDB" id="A0A4C1W0E5"/>
<gene>
    <name evidence="1" type="ORF">EVAR_87452_1</name>
</gene>
<dbReference type="SUPFAM" id="SSF53098">
    <property type="entry name" value="Ribonuclease H-like"/>
    <property type="match status" value="1"/>
</dbReference>
<protein>
    <submittedName>
        <fullName evidence="1">Retrovirus-related Pol polyprotein from type-1 retrotransposable element R1</fullName>
    </submittedName>
</protein>
<organism evidence="1 2">
    <name type="scientific">Eumeta variegata</name>
    <name type="common">Bagworm moth</name>
    <name type="synonym">Eumeta japonica</name>
    <dbReference type="NCBI Taxonomy" id="151549"/>
    <lineage>
        <taxon>Eukaryota</taxon>
        <taxon>Metazoa</taxon>
        <taxon>Ecdysozoa</taxon>
        <taxon>Arthropoda</taxon>
        <taxon>Hexapoda</taxon>
        <taxon>Insecta</taxon>
        <taxon>Pterygota</taxon>
        <taxon>Neoptera</taxon>
        <taxon>Endopterygota</taxon>
        <taxon>Lepidoptera</taxon>
        <taxon>Glossata</taxon>
        <taxon>Ditrysia</taxon>
        <taxon>Tineoidea</taxon>
        <taxon>Psychidae</taxon>
        <taxon>Oiketicinae</taxon>
        <taxon>Eumeta</taxon>
    </lineage>
</organism>
<comment type="caution">
    <text evidence="1">The sequence shown here is derived from an EMBL/GenBank/DDBJ whole genome shotgun (WGS) entry which is preliminary data.</text>
</comment>
<keyword evidence="2" id="KW-1185">Reference proteome</keyword>
<reference evidence="1 2" key="1">
    <citation type="journal article" date="2019" name="Commun. Biol.">
        <title>The bagworm genome reveals a unique fibroin gene that provides high tensile strength.</title>
        <authorList>
            <person name="Kono N."/>
            <person name="Nakamura H."/>
            <person name="Ohtoshi R."/>
            <person name="Tomita M."/>
            <person name="Numata K."/>
            <person name="Arakawa K."/>
        </authorList>
    </citation>
    <scope>NUCLEOTIDE SEQUENCE [LARGE SCALE GENOMIC DNA]</scope>
</reference>
<evidence type="ECO:0000313" key="2">
    <source>
        <dbReference type="Proteomes" id="UP000299102"/>
    </source>
</evidence>
<dbReference type="OrthoDB" id="411823at2759"/>
<name>A0A4C1W0E5_EUMVA</name>
<dbReference type="GO" id="GO:0003676">
    <property type="term" value="F:nucleic acid binding"/>
    <property type="evidence" value="ECO:0007669"/>
    <property type="project" value="InterPro"/>
</dbReference>
<proteinExistence type="predicted"/>
<dbReference type="Proteomes" id="UP000299102">
    <property type="component" value="Unassembled WGS sequence"/>
</dbReference>
<dbReference type="Gene3D" id="3.30.420.10">
    <property type="entry name" value="Ribonuclease H-like superfamily/Ribonuclease H"/>
    <property type="match status" value="1"/>
</dbReference>
<evidence type="ECO:0000313" key="1">
    <source>
        <dbReference type="EMBL" id="GBP43535.1"/>
    </source>
</evidence>
<accession>A0A4C1W0E5</accession>
<dbReference type="EMBL" id="BGZK01000438">
    <property type="protein sequence ID" value="GBP43535.1"/>
    <property type="molecule type" value="Genomic_DNA"/>
</dbReference>
<dbReference type="InterPro" id="IPR036397">
    <property type="entry name" value="RNaseH_sf"/>
</dbReference>